<evidence type="ECO:0000313" key="11">
    <source>
        <dbReference type="EMBL" id="BCO29147.1"/>
    </source>
</evidence>
<dbReference type="EMBL" id="AP024238">
    <property type="protein sequence ID" value="BCO29147.1"/>
    <property type="molecule type" value="Genomic_DNA"/>
</dbReference>
<evidence type="ECO:0000256" key="7">
    <source>
        <dbReference type="ARBA" id="ARBA00023277"/>
    </source>
</evidence>
<keyword evidence="6 10" id="KW-0808">Transferase</keyword>
<keyword evidence="7 10" id="KW-0119">Carbohydrate metabolism</keyword>
<keyword evidence="12" id="KW-1185">Reference proteome</keyword>
<dbReference type="SUPFAM" id="SSF51445">
    <property type="entry name" value="(Trans)glycosidases"/>
    <property type="match status" value="1"/>
</dbReference>
<evidence type="ECO:0000256" key="6">
    <source>
        <dbReference type="ARBA" id="ARBA00022679"/>
    </source>
</evidence>
<dbReference type="NCBIfam" id="NF011080">
    <property type="entry name" value="PRK14508.1-3"/>
    <property type="match status" value="1"/>
</dbReference>
<dbReference type="RefSeq" id="WP_223905025.1">
    <property type="nucleotide sequence ID" value="NZ_AP024238.1"/>
</dbReference>
<evidence type="ECO:0000256" key="3">
    <source>
        <dbReference type="ARBA" id="ARBA00012560"/>
    </source>
</evidence>
<dbReference type="PANTHER" id="PTHR32438">
    <property type="entry name" value="4-ALPHA-GLUCANOTRANSFERASE DPE1, CHLOROPLASTIC/AMYLOPLASTIC"/>
    <property type="match status" value="1"/>
</dbReference>
<name>A0ABM7MS16_9BURK</name>
<comment type="catalytic activity">
    <reaction evidence="1 10">
        <text>Transfers a segment of a (1-&gt;4)-alpha-D-glucan to a new position in an acceptor, which may be glucose or a (1-&gt;4)-alpha-D-glucan.</text>
        <dbReference type="EC" id="2.4.1.25"/>
    </reaction>
</comment>
<dbReference type="InterPro" id="IPR017853">
    <property type="entry name" value="GH"/>
</dbReference>
<dbReference type="InterPro" id="IPR003385">
    <property type="entry name" value="Glyco_hydro_77"/>
</dbReference>
<accession>A0ABM7MS16</accession>
<organism evidence="11 12">
    <name type="scientific">Rhodoferax lithotrophicus</name>
    <dbReference type="NCBI Taxonomy" id="2798804"/>
    <lineage>
        <taxon>Bacteria</taxon>
        <taxon>Pseudomonadati</taxon>
        <taxon>Pseudomonadota</taxon>
        <taxon>Betaproteobacteria</taxon>
        <taxon>Burkholderiales</taxon>
        <taxon>Comamonadaceae</taxon>
        <taxon>Rhodoferax</taxon>
    </lineage>
</organism>
<keyword evidence="5 10" id="KW-0328">Glycosyltransferase</keyword>
<comment type="similarity">
    <text evidence="2 10">Belongs to the disproportionating enzyme family.</text>
</comment>
<dbReference type="PANTHER" id="PTHR32438:SF5">
    <property type="entry name" value="4-ALPHA-GLUCANOTRANSFERASE DPE1, CHLOROPLASTIC_AMYLOPLASTIC"/>
    <property type="match status" value="1"/>
</dbReference>
<evidence type="ECO:0000256" key="10">
    <source>
        <dbReference type="RuleBase" id="RU361207"/>
    </source>
</evidence>
<dbReference type="Proteomes" id="UP000824366">
    <property type="component" value="Chromosome"/>
</dbReference>
<evidence type="ECO:0000256" key="8">
    <source>
        <dbReference type="ARBA" id="ARBA00031423"/>
    </source>
</evidence>
<evidence type="ECO:0000256" key="2">
    <source>
        <dbReference type="ARBA" id="ARBA00005684"/>
    </source>
</evidence>
<dbReference type="NCBIfam" id="TIGR00217">
    <property type="entry name" value="malQ"/>
    <property type="match status" value="1"/>
</dbReference>
<proteinExistence type="inferred from homology"/>
<sequence length="507" mass="56726">MADSWMAQRAAGVVLHPTSLPGPHGAGDFGPNAYYFVDWLHTAGQTLWQTLPLGPVGPGYSPYMGSSAFAGNPLLVALEPLTQRGWLDAASLQTSWDDERIDYTALVPWRMQQLRTAFAGFQRLASEQERTELAAWAQTQHAWLDDYTLFMALDQAYSPALWPQWPQGLAQRIPADMAAARQQHAPEIAFWSFVQWQFELQWQAIKTYAHSQGVRLVGDLPIFVAHHSADCWARPDLYELDAQGQPRVIAGVPPDFFSETGQRWGNPLYNWTAMAQDGYRWWIERVRRQLHLADVVRIDHFRGFVDYWEIPADEPTAVKGRWQPGPGAALFTALAQALGDLPIIAEDLGIITPAVTALREHIGFPGMRVLQFAFSGDASNAFLPHNFEPNTVVYTGTHDNDTVPGWWTSCTAHERAFAAQYLGVQEGQGMDVHWAMLRAASFSVARLALCQFQDVLGLDGQHRMNTPGTMGCWSWRFKWDWVGPQVAPQLARITAASGRVGFDRLAL</sequence>
<evidence type="ECO:0000313" key="12">
    <source>
        <dbReference type="Proteomes" id="UP000824366"/>
    </source>
</evidence>
<reference evidence="11 12" key="1">
    <citation type="journal article" date="2021" name="Microbiol. Spectr.">
        <title>A Single Bacterium Capable of Oxidation and Reduction of Iron at Circumneutral pH.</title>
        <authorList>
            <person name="Kato S."/>
            <person name="Ohkuma M."/>
        </authorList>
    </citation>
    <scope>NUCLEOTIDE SEQUENCE [LARGE SCALE GENOMIC DNA]</scope>
    <source>
        <strain evidence="11 12">MIZ03</strain>
    </source>
</reference>
<protein>
    <recommendedName>
        <fullName evidence="4 10">4-alpha-glucanotransferase</fullName>
        <ecNumber evidence="3 10">2.4.1.25</ecNumber>
    </recommendedName>
    <alternativeName>
        <fullName evidence="8 10">Amylomaltase</fullName>
    </alternativeName>
    <alternativeName>
        <fullName evidence="9 10">Disproportionating enzyme</fullName>
    </alternativeName>
</protein>
<dbReference type="EC" id="2.4.1.25" evidence="3 10"/>
<evidence type="ECO:0000256" key="4">
    <source>
        <dbReference type="ARBA" id="ARBA00020295"/>
    </source>
</evidence>
<evidence type="ECO:0000256" key="1">
    <source>
        <dbReference type="ARBA" id="ARBA00000439"/>
    </source>
</evidence>
<dbReference type="Gene3D" id="3.20.20.80">
    <property type="entry name" value="Glycosidases"/>
    <property type="match status" value="1"/>
</dbReference>
<evidence type="ECO:0000256" key="5">
    <source>
        <dbReference type="ARBA" id="ARBA00022676"/>
    </source>
</evidence>
<dbReference type="Pfam" id="PF02446">
    <property type="entry name" value="Glyco_hydro_77"/>
    <property type="match status" value="1"/>
</dbReference>
<gene>
    <name evidence="11" type="ORF">MIZ03_4059</name>
</gene>
<evidence type="ECO:0000256" key="9">
    <source>
        <dbReference type="ARBA" id="ARBA00031501"/>
    </source>
</evidence>